<feature type="domain" description="DUF7344" evidence="1">
    <location>
        <begin position="8"/>
        <end position="84"/>
    </location>
</feature>
<reference evidence="2 3" key="1">
    <citation type="journal article" date="2015" name="Genome Announc.">
        <title>Draft genome sequence of a Halorubrum H3 strain isolated from the burlinskoye salt lake (Altai Krai, Russia).</title>
        <authorList>
            <person name="Rozanov A.S."/>
            <person name="Bryanskaya A.V."/>
            <person name="Malup T.K."/>
            <person name="Kotenko A.V."/>
            <person name="Peltek S.E."/>
        </authorList>
    </citation>
    <scope>NUCLEOTIDE SEQUENCE [LARGE SCALE GENOMIC DNA]</scope>
    <source>
        <strain evidence="2 3">H3</strain>
    </source>
</reference>
<dbReference type="Proteomes" id="UP000053331">
    <property type="component" value="Unassembled WGS sequence"/>
</dbReference>
<dbReference type="AlphaFoldDB" id="A0A081EUI0"/>
<evidence type="ECO:0000259" key="1">
    <source>
        <dbReference type="Pfam" id="PF24035"/>
    </source>
</evidence>
<dbReference type="SUPFAM" id="SSF46785">
    <property type="entry name" value="Winged helix' DNA-binding domain"/>
    <property type="match status" value="1"/>
</dbReference>
<dbReference type="Pfam" id="PF24035">
    <property type="entry name" value="DUF7344"/>
    <property type="match status" value="1"/>
</dbReference>
<gene>
    <name evidence="2" type="ORF">FK85_06580</name>
</gene>
<sequence length="110" mass="12608">MAEDRFYRALTSPHRRRLLYHLLEHEERTVEELSSVLSGWEVTATGTMHTSADRSAIRLQLLHNHLPQLADAGLIAYDSDCDAVRLESLHPRVTRVIRQSVEAERFDESG</sequence>
<name>A0A081EUI0_9EURY</name>
<accession>A0A081EUI0</accession>
<protein>
    <recommendedName>
        <fullName evidence="1">DUF7344 domain-containing protein</fullName>
    </recommendedName>
</protein>
<keyword evidence="3" id="KW-1185">Reference proteome</keyword>
<dbReference type="InterPro" id="IPR036388">
    <property type="entry name" value="WH-like_DNA-bd_sf"/>
</dbReference>
<evidence type="ECO:0000313" key="2">
    <source>
        <dbReference type="EMBL" id="KDS91068.1"/>
    </source>
</evidence>
<organism evidence="2 3">
    <name type="scientific">Halorubrum saccharovorum</name>
    <dbReference type="NCBI Taxonomy" id="2248"/>
    <lineage>
        <taxon>Archaea</taxon>
        <taxon>Methanobacteriati</taxon>
        <taxon>Methanobacteriota</taxon>
        <taxon>Stenosarchaea group</taxon>
        <taxon>Halobacteria</taxon>
        <taxon>Halobacteriales</taxon>
        <taxon>Haloferacaceae</taxon>
        <taxon>Halorubrum</taxon>
    </lineage>
</organism>
<dbReference type="EMBL" id="JNFH02000022">
    <property type="protein sequence ID" value="KDS91068.1"/>
    <property type="molecule type" value="Genomic_DNA"/>
</dbReference>
<comment type="caution">
    <text evidence="2">The sequence shown here is derived from an EMBL/GenBank/DDBJ whole genome shotgun (WGS) entry which is preliminary data.</text>
</comment>
<proteinExistence type="predicted"/>
<dbReference type="OrthoDB" id="328089at2157"/>
<dbReference type="Gene3D" id="1.10.10.10">
    <property type="entry name" value="Winged helix-like DNA-binding domain superfamily/Winged helix DNA-binding domain"/>
    <property type="match status" value="1"/>
</dbReference>
<evidence type="ECO:0000313" key="3">
    <source>
        <dbReference type="Proteomes" id="UP000053331"/>
    </source>
</evidence>
<dbReference type="InterPro" id="IPR055768">
    <property type="entry name" value="DUF7344"/>
</dbReference>
<dbReference type="InterPro" id="IPR036390">
    <property type="entry name" value="WH_DNA-bd_sf"/>
</dbReference>